<accession>A0ABW0V4Y0</accession>
<comment type="caution">
    <text evidence="2">The sequence shown here is derived from an EMBL/GenBank/DDBJ whole genome shotgun (WGS) entry which is preliminary data.</text>
</comment>
<keyword evidence="1" id="KW-0812">Transmembrane</keyword>
<evidence type="ECO:0000256" key="1">
    <source>
        <dbReference type="SAM" id="Phobius"/>
    </source>
</evidence>
<evidence type="ECO:0000313" key="2">
    <source>
        <dbReference type="EMBL" id="MFC5640370.1"/>
    </source>
</evidence>
<evidence type="ECO:0000313" key="3">
    <source>
        <dbReference type="Proteomes" id="UP001596066"/>
    </source>
</evidence>
<evidence type="ECO:0008006" key="4">
    <source>
        <dbReference type="Google" id="ProtNLM"/>
    </source>
</evidence>
<keyword evidence="1" id="KW-0472">Membrane</keyword>
<protein>
    <recommendedName>
        <fullName evidence="4">Septum formation-related domain-containing protein</fullName>
    </recommendedName>
</protein>
<dbReference type="Proteomes" id="UP001596066">
    <property type="component" value="Unassembled WGS sequence"/>
</dbReference>
<dbReference type="RefSeq" id="WP_346141453.1">
    <property type="nucleotide sequence ID" value="NZ_BAAAUA010000004.1"/>
</dbReference>
<feature type="transmembrane region" description="Helical" evidence="1">
    <location>
        <begin position="38"/>
        <end position="57"/>
    </location>
</feature>
<organism evidence="2 3">
    <name type="scientific">Kitasatospora cinereorecta</name>
    <dbReference type="NCBI Taxonomy" id="285560"/>
    <lineage>
        <taxon>Bacteria</taxon>
        <taxon>Bacillati</taxon>
        <taxon>Actinomycetota</taxon>
        <taxon>Actinomycetes</taxon>
        <taxon>Kitasatosporales</taxon>
        <taxon>Streptomycetaceae</taxon>
        <taxon>Kitasatospora</taxon>
    </lineage>
</organism>
<reference evidence="3" key="1">
    <citation type="journal article" date="2019" name="Int. J. Syst. Evol. Microbiol.">
        <title>The Global Catalogue of Microorganisms (GCM) 10K type strain sequencing project: providing services to taxonomists for standard genome sequencing and annotation.</title>
        <authorList>
            <consortium name="The Broad Institute Genomics Platform"/>
            <consortium name="The Broad Institute Genome Sequencing Center for Infectious Disease"/>
            <person name="Wu L."/>
            <person name="Ma J."/>
        </authorList>
    </citation>
    <scope>NUCLEOTIDE SEQUENCE [LARGE SCALE GENOMIC DNA]</scope>
    <source>
        <strain evidence="3">CGMCC 4.1622</strain>
    </source>
</reference>
<keyword evidence="3" id="KW-1185">Reference proteome</keyword>
<sequence length="323" mass="34015">MSAGAGQSPQQLEASGVPTAFADAVREARRPRTVRRRLRIGLGIAGVVALAAAAAAVPRTFGGSRPVPLGSLAPGSCFRFLPAGDPRQDPASSDGRQVIASACSEPHHGEVVAQTAIDPGRIRLTAELPRAASDACRETFADYNPDYWAPAAAIVPSFVPPASKDYAEHPGVTCLYENTAAEVTGSLRADPARLTPAQRQYLDTVRAYNVLSSDGLDTRDWARDSDLTAWAGEMAAVEQRTVDGLEHTGAPAGAEQPFATVLERHRAAAAAWQVASAMTGPRADILRQISRARDAETASMEAARAVRAVLGLTTAIRPRGYSL</sequence>
<proteinExistence type="predicted"/>
<dbReference type="EMBL" id="JBHSOC010000004">
    <property type="protein sequence ID" value="MFC5640370.1"/>
    <property type="molecule type" value="Genomic_DNA"/>
</dbReference>
<keyword evidence="1" id="KW-1133">Transmembrane helix</keyword>
<name>A0ABW0V4Y0_9ACTN</name>
<gene>
    <name evidence="2" type="ORF">ACFPZF_03260</name>
</gene>